<dbReference type="Proteomes" id="UP000305654">
    <property type="component" value="Unassembled WGS sequence"/>
</dbReference>
<dbReference type="PANTHER" id="PTHR38767:SF1">
    <property type="entry name" value="DNA POLYMERASE III SUBUNIT CHI"/>
    <property type="match status" value="1"/>
</dbReference>
<dbReference type="Gene3D" id="3.40.50.10110">
    <property type="entry name" value="DNA polymerase III subunit chi"/>
    <property type="match status" value="1"/>
</dbReference>
<dbReference type="InterPro" id="IPR007459">
    <property type="entry name" value="DNA_pol3_chi"/>
</dbReference>
<evidence type="ECO:0000313" key="1">
    <source>
        <dbReference type="EMBL" id="TLU73642.1"/>
    </source>
</evidence>
<reference evidence="1 2" key="1">
    <citation type="submission" date="2019-05" db="EMBL/GenBank/DDBJ databases">
        <authorList>
            <person name="Pankratov T."/>
            <person name="Grouzdev D."/>
        </authorList>
    </citation>
    <scope>NUCLEOTIDE SEQUENCE [LARGE SCALE GENOMIC DNA]</scope>
    <source>
        <strain evidence="1 2">KEBCLARHB70R</strain>
    </source>
</reference>
<dbReference type="AlphaFoldDB" id="A0A5R9J7T5"/>
<proteinExistence type="predicted"/>
<organism evidence="1 2">
    <name type="scientific">Lichenicoccus roseus</name>
    <dbReference type="NCBI Taxonomy" id="2683649"/>
    <lineage>
        <taxon>Bacteria</taxon>
        <taxon>Pseudomonadati</taxon>
        <taxon>Pseudomonadota</taxon>
        <taxon>Alphaproteobacteria</taxon>
        <taxon>Acetobacterales</taxon>
        <taxon>Acetobacteraceae</taxon>
        <taxon>Lichenicoccus</taxon>
    </lineage>
</organism>
<protein>
    <submittedName>
        <fullName evidence="1">DNA polymerase III subunit chi</fullName>
    </submittedName>
</protein>
<dbReference type="RefSeq" id="WP_138325724.1">
    <property type="nucleotide sequence ID" value="NZ_VCDI01000002.1"/>
</dbReference>
<sequence length="153" mass="16611">MAEIGFYHLTRSSAEQALPRLLGLTLEAGHRALVLCRDQARVQQIDEALWQAPEPSWLPHGTAKIGHAALQPIWIAPAPGADGVVEAPNKASYLFLLDGVAAGLDGFERAFDLFDGADEQSVAAARQRWSALKAAGHRLAYWRQDSKGWSRAG</sequence>
<keyword evidence="2" id="KW-1185">Reference proteome</keyword>
<dbReference type="Pfam" id="PF04364">
    <property type="entry name" value="DNA_pol3_chi"/>
    <property type="match status" value="1"/>
</dbReference>
<dbReference type="GO" id="GO:0006260">
    <property type="term" value="P:DNA replication"/>
    <property type="evidence" value="ECO:0007669"/>
    <property type="project" value="InterPro"/>
</dbReference>
<dbReference type="OrthoDB" id="9795973at2"/>
<dbReference type="InterPro" id="IPR036768">
    <property type="entry name" value="PolIII_chi_sf"/>
</dbReference>
<name>A0A5R9J7T5_9PROT</name>
<comment type="caution">
    <text evidence="1">The sequence shown here is derived from an EMBL/GenBank/DDBJ whole genome shotgun (WGS) entry which is preliminary data.</text>
</comment>
<dbReference type="EMBL" id="VCDI01000002">
    <property type="protein sequence ID" value="TLU73642.1"/>
    <property type="molecule type" value="Genomic_DNA"/>
</dbReference>
<dbReference type="SUPFAM" id="SSF102400">
    <property type="entry name" value="DNA polymerase III chi subunit"/>
    <property type="match status" value="1"/>
</dbReference>
<dbReference type="GO" id="GO:0003887">
    <property type="term" value="F:DNA-directed DNA polymerase activity"/>
    <property type="evidence" value="ECO:0007669"/>
    <property type="project" value="InterPro"/>
</dbReference>
<dbReference type="GO" id="GO:0032298">
    <property type="term" value="P:positive regulation of DNA-templated DNA replication initiation"/>
    <property type="evidence" value="ECO:0007669"/>
    <property type="project" value="TreeGrafter"/>
</dbReference>
<dbReference type="PANTHER" id="PTHR38767">
    <property type="entry name" value="DNA POLYMERASE III SUBUNIT CHI"/>
    <property type="match status" value="1"/>
</dbReference>
<accession>A0A5R9J7T5</accession>
<evidence type="ECO:0000313" key="2">
    <source>
        <dbReference type="Proteomes" id="UP000305654"/>
    </source>
</evidence>
<dbReference type="NCBIfam" id="NF004347">
    <property type="entry name" value="PRK05728.1-4"/>
    <property type="match status" value="1"/>
</dbReference>
<gene>
    <name evidence="1" type="ORF">FE263_08595</name>
</gene>
<dbReference type="GO" id="GO:0003677">
    <property type="term" value="F:DNA binding"/>
    <property type="evidence" value="ECO:0007669"/>
    <property type="project" value="InterPro"/>
</dbReference>